<dbReference type="GO" id="GO:0000398">
    <property type="term" value="P:mRNA splicing, via spliceosome"/>
    <property type="evidence" value="ECO:0007669"/>
    <property type="project" value="TreeGrafter"/>
</dbReference>
<dbReference type="GO" id="GO:0005686">
    <property type="term" value="C:U2 snRNP"/>
    <property type="evidence" value="ECO:0007669"/>
    <property type="project" value="TreeGrafter"/>
</dbReference>
<reference evidence="5" key="1">
    <citation type="journal article" date="2023" name="Mol. Biol. Evol.">
        <title>Third-Generation Sequencing Reveals the Adaptive Role of the Epigenome in Three Deep-Sea Polychaetes.</title>
        <authorList>
            <person name="Perez M."/>
            <person name="Aroh O."/>
            <person name="Sun Y."/>
            <person name="Lan Y."/>
            <person name="Juniper S.K."/>
            <person name="Young C.R."/>
            <person name="Angers B."/>
            <person name="Qian P.Y."/>
        </authorList>
    </citation>
    <scope>NUCLEOTIDE SEQUENCE</scope>
    <source>
        <strain evidence="5">P08H-3</strain>
    </source>
</reference>
<evidence type="ECO:0000259" key="4">
    <source>
        <dbReference type="Pfam" id="PF01423"/>
    </source>
</evidence>
<dbReference type="PANTHER" id="PTHR10553">
    <property type="entry name" value="SMALL NUCLEAR RIBONUCLEOPROTEIN"/>
    <property type="match status" value="1"/>
</dbReference>
<name>A0AAD9IU46_9ANNE</name>
<dbReference type="EMBL" id="JAODUP010001211">
    <property type="protein sequence ID" value="KAK2140894.1"/>
    <property type="molecule type" value="Genomic_DNA"/>
</dbReference>
<evidence type="ECO:0000256" key="3">
    <source>
        <dbReference type="ARBA" id="ARBA00041356"/>
    </source>
</evidence>
<protein>
    <recommendedName>
        <fullName evidence="3">Sm protein G</fullName>
    </recommendedName>
</protein>
<dbReference type="InterPro" id="IPR001163">
    <property type="entry name" value="Sm_dom_euk/arc"/>
</dbReference>
<dbReference type="GO" id="GO:0003723">
    <property type="term" value="F:RNA binding"/>
    <property type="evidence" value="ECO:0007669"/>
    <property type="project" value="TreeGrafter"/>
</dbReference>
<evidence type="ECO:0000256" key="1">
    <source>
        <dbReference type="ARBA" id="ARBA00006850"/>
    </source>
</evidence>
<dbReference type="AlphaFoldDB" id="A0AAD9IU46"/>
<dbReference type="GO" id="GO:0005687">
    <property type="term" value="C:U4 snRNP"/>
    <property type="evidence" value="ECO:0007669"/>
    <property type="project" value="TreeGrafter"/>
</dbReference>
<dbReference type="Proteomes" id="UP001208570">
    <property type="component" value="Unassembled WGS sequence"/>
</dbReference>
<evidence type="ECO:0000256" key="2">
    <source>
        <dbReference type="ARBA" id="ARBA00023274"/>
    </source>
</evidence>
<keyword evidence="2" id="KW-0687">Ribonucleoprotein</keyword>
<sequence length="69" mass="8099">MGKAHPGKLKKYMHKKLQLCLIGSRIVVDVLRKFDKFMNIAKDEAVQKPKTRQKNRIGHKRLRVMVKSK</sequence>
<dbReference type="GO" id="GO:0071004">
    <property type="term" value="C:U2-type prespliceosome"/>
    <property type="evidence" value="ECO:0007669"/>
    <property type="project" value="TreeGrafter"/>
</dbReference>
<dbReference type="GO" id="GO:0005689">
    <property type="term" value="C:U12-type spliceosomal complex"/>
    <property type="evidence" value="ECO:0007669"/>
    <property type="project" value="TreeGrafter"/>
</dbReference>
<dbReference type="GO" id="GO:0043186">
    <property type="term" value="C:P granule"/>
    <property type="evidence" value="ECO:0007669"/>
    <property type="project" value="TreeGrafter"/>
</dbReference>
<keyword evidence="6" id="KW-1185">Reference proteome</keyword>
<dbReference type="GO" id="GO:0071013">
    <property type="term" value="C:catalytic step 2 spliceosome"/>
    <property type="evidence" value="ECO:0007669"/>
    <property type="project" value="TreeGrafter"/>
</dbReference>
<dbReference type="GO" id="GO:0005685">
    <property type="term" value="C:U1 snRNP"/>
    <property type="evidence" value="ECO:0007669"/>
    <property type="project" value="TreeGrafter"/>
</dbReference>
<evidence type="ECO:0000313" key="5">
    <source>
        <dbReference type="EMBL" id="KAK2140894.1"/>
    </source>
</evidence>
<accession>A0AAD9IU46</accession>
<dbReference type="GO" id="GO:0034719">
    <property type="term" value="C:SMN-Sm protein complex"/>
    <property type="evidence" value="ECO:0007669"/>
    <property type="project" value="TreeGrafter"/>
</dbReference>
<dbReference type="InterPro" id="IPR010920">
    <property type="entry name" value="LSM_dom_sf"/>
</dbReference>
<dbReference type="GO" id="GO:0071011">
    <property type="term" value="C:precatalytic spliceosome"/>
    <property type="evidence" value="ECO:0007669"/>
    <property type="project" value="TreeGrafter"/>
</dbReference>
<dbReference type="PANTHER" id="PTHR10553:SF2">
    <property type="entry name" value="SMALL NUCLEAR RIBONUCLEOPROTEIN G"/>
    <property type="match status" value="1"/>
</dbReference>
<proteinExistence type="inferred from homology"/>
<dbReference type="SUPFAM" id="SSF50182">
    <property type="entry name" value="Sm-like ribonucleoproteins"/>
    <property type="match status" value="1"/>
</dbReference>
<dbReference type="GO" id="GO:0097526">
    <property type="term" value="C:spliceosomal tri-snRNP complex"/>
    <property type="evidence" value="ECO:0007669"/>
    <property type="project" value="TreeGrafter"/>
</dbReference>
<evidence type="ECO:0000313" key="6">
    <source>
        <dbReference type="Proteomes" id="UP001208570"/>
    </source>
</evidence>
<dbReference type="Pfam" id="PF01423">
    <property type="entry name" value="LSM"/>
    <property type="match status" value="1"/>
</dbReference>
<feature type="domain" description="Sm" evidence="4">
    <location>
        <begin position="8"/>
        <end position="59"/>
    </location>
</feature>
<comment type="similarity">
    <text evidence="1">Belongs to the snRNP Sm proteins family.</text>
</comment>
<dbReference type="Gene3D" id="2.30.30.100">
    <property type="match status" value="1"/>
</dbReference>
<dbReference type="InterPro" id="IPR044641">
    <property type="entry name" value="Lsm7/SmG-like"/>
</dbReference>
<gene>
    <name evidence="5" type="ORF">LSH36_1212g00000</name>
</gene>
<comment type="caution">
    <text evidence="5">The sequence shown here is derived from an EMBL/GenBank/DDBJ whole genome shotgun (WGS) entry which is preliminary data.</text>
</comment>
<dbReference type="GO" id="GO:0005682">
    <property type="term" value="C:U5 snRNP"/>
    <property type="evidence" value="ECO:0007669"/>
    <property type="project" value="TreeGrafter"/>
</dbReference>
<organism evidence="5 6">
    <name type="scientific">Paralvinella palmiformis</name>
    <dbReference type="NCBI Taxonomy" id="53620"/>
    <lineage>
        <taxon>Eukaryota</taxon>
        <taxon>Metazoa</taxon>
        <taxon>Spiralia</taxon>
        <taxon>Lophotrochozoa</taxon>
        <taxon>Annelida</taxon>
        <taxon>Polychaeta</taxon>
        <taxon>Sedentaria</taxon>
        <taxon>Canalipalpata</taxon>
        <taxon>Terebellida</taxon>
        <taxon>Terebelliformia</taxon>
        <taxon>Alvinellidae</taxon>
        <taxon>Paralvinella</taxon>
    </lineage>
</organism>